<dbReference type="GO" id="GO:0043590">
    <property type="term" value="C:bacterial nucleoid"/>
    <property type="evidence" value="ECO:0007669"/>
    <property type="project" value="TreeGrafter"/>
</dbReference>
<dbReference type="Gene3D" id="3.40.50.300">
    <property type="entry name" value="P-loop containing nucleotide triphosphate hydrolases"/>
    <property type="match status" value="2"/>
</dbReference>
<proteinExistence type="inferred from homology"/>
<dbReference type="PANTHER" id="PTHR11059">
    <property type="entry name" value="DNA REPAIR PROTEIN RECN"/>
    <property type="match status" value="1"/>
</dbReference>
<evidence type="ECO:0000256" key="2">
    <source>
        <dbReference type="ARBA" id="ARBA00009441"/>
    </source>
</evidence>
<keyword evidence="10" id="KW-0175">Coiled coil</keyword>
<evidence type="ECO:0000313" key="13">
    <source>
        <dbReference type="Proteomes" id="UP000078486"/>
    </source>
</evidence>
<dbReference type="AlphaFoldDB" id="A0A178IED8"/>
<feature type="domain" description="RecF/RecN/SMC N-terminal" evidence="11">
    <location>
        <begin position="2"/>
        <end position="509"/>
    </location>
</feature>
<dbReference type="OrthoDB" id="9806954at2"/>
<dbReference type="EMBL" id="LRRQ01000152">
    <property type="protein sequence ID" value="OAM87991.1"/>
    <property type="molecule type" value="Genomic_DNA"/>
</dbReference>
<dbReference type="InterPro" id="IPR003395">
    <property type="entry name" value="RecF/RecN/SMC_N"/>
</dbReference>
<dbReference type="GO" id="GO:0009432">
    <property type="term" value="P:SOS response"/>
    <property type="evidence" value="ECO:0007669"/>
    <property type="project" value="TreeGrafter"/>
</dbReference>
<evidence type="ECO:0000313" key="12">
    <source>
        <dbReference type="EMBL" id="OAM87991.1"/>
    </source>
</evidence>
<evidence type="ECO:0000259" key="11">
    <source>
        <dbReference type="Pfam" id="PF02463"/>
    </source>
</evidence>
<sequence length="554" mass="59685">MLQSLRIRNLALLEEVALEFEPGFTAVTGETGAGKSILLGALSLLAGERADKTIVRQGAPACEVEAALWFKNTKPLDALLAEFDLPACDDGVLILKRSLPREKAPRITVNGGLATLAALQRIGERWIDFHGPSEPRRLLKESCQLELLDLFGRTGGQLAAYQEKYYAWRGLRDERERVAQETRLSADQISFLETQLARLDALELAAEAVETLERDFQRQNSARELLELAAALSEGLNGEEGATARVAALVREARRLEALDPASKALADRLAAASVELSDLGAEFESLGGEYQFDPEQAEALQEKMDTWLEARRKHGGDLPSVLAARDEMRRRLEIQGDIEGALAKLDQAIADAAREMTKAASALRLAREKVAKELAKAAAKGIAQLGFRKADFQVKIVSLAGPGPAGDCGCEFLFSPNVGEAVLPLNRVASSGELARVMLALKTVLAGLDGVPVLVFDEVDANVGGEIGRVVGEKMAGLAGGHQVFCVTHLPQVAAQAASHLVVTKDQSKERVQVRIEAIHENRKARVSELARMLGDRAAKSALAHAEELLGKG</sequence>
<dbReference type="GO" id="GO:0005524">
    <property type="term" value="F:ATP binding"/>
    <property type="evidence" value="ECO:0007669"/>
    <property type="project" value="UniProtKB-KW"/>
</dbReference>
<name>A0A178IED8_9BACT</name>
<feature type="coiled-coil region" evidence="10">
    <location>
        <begin position="202"/>
        <end position="229"/>
    </location>
</feature>
<dbReference type="GO" id="GO:0006310">
    <property type="term" value="P:DNA recombination"/>
    <property type="evidence" value="ECO:0007669"/>
    <property type="project" value="InterPro"/>
</dbReference>
<keyword evidence="6" id="KW-0067">ATP-binding</keyword>
<dbReference type="SUPFAM" id="SSF52540">
    <property type="entry name" value="P-loop containing nucleoside triphosphate hydrolases"/>
    <property type="match status" value="1"/>
</dbReference>
<gene>
    <name evidence="12" type="ORF">AW736_21630</name>
</gene>
<evidence type="ECO:0000256" key="4">
    <source>
        <dbReference type="ARBA" id="ARBA00022741"/>
    </source>
</evidence>
<comment type="function">
    <text evidence="1 9">May be involved in recombinational repair of damaged DNA.</text>
</comment>
<evidence type="ECO:0000256" key="5">
    <source>
        <dbReference type="ARBA" id="ARBA00022763"/>
    </source>
</evidence>
<dbReference type="PIRSF" id="PIRSF003128">
    <property type="entry name" value="RecN"/>
    <property type="match status" value="1"/>
</dbReference>
<dbReference type="STRING" id="1184151.AW736_21630"/>
<evidence type="ECO:0000256" key="1">
    <source>
        <dbReference type="ARBA" id="ARBA00003618"/>
    </source>
</evidence>
<dbReference type="CDD" id="cd03241">
    <property type="entry name" value="ABC_RecN"/>
    <property type="match status" value="1"/>
</dbReference>
<dbReference type="InterPro" id="IPR027417">
    <property type="entry name" value="P-loop_NTPase"/>
</dbReference>
<keyword evidence="13" id="KW-1185">Reference proteome</keyword>
<evidence type="ECO:0000256" key="3">
    <source>
        <dbReference type="ARBA" id="ARBA00021315"/>
    </source>
</evidence>
<protein>
    <recommendedName>
        <fullName evidence="3 9">DNA repair protein RecN</fullName>
    </recommendedName>
    <alternativeName>
        <fullName evidence="8 9">Recombination protein N</fullName>
    </alternativeName>
</protein>
<evidence type="ECO:0000256" key="10">
    <source>
        <dbReference type="SAM" id="Coils"/>
    </source>
</evidence>
<evidence type="ECO:0000256" key="6">
    <source>
        <dbReference type="ARBA" id="ARBA00022840"/>
    </source>
</evidence>
<dbReference type="RefSeq" id="WP_068772347.1">
    <property type="nucleotide sequence ID" value="NZ_CP109796.1"/>
</dbReference>
<reference evidence="12 13" key="1">
    <citation type="submission" date="2016-01" db="EMBL/GenBank/DDBJ databases">
        <title>High potential of lignocellulose degradation of a new Verrucomicrobia species.</title>
        <authorList>
            <person name="Wang Y."/>
            <person name="Shi Y."/>
            <person name="Qiu Z."/>
            <person name="Liu S."/>
            <person name="Yang H."/>
        </authorList>
    </citation>
    <scope>NUCLEOTIDE SEQUENCE [LARGE SCALE GENOMIC DNA]</scope>
    <source>
        <strain evidence="12 13">TSB47</strain>
    </source>
</reference>
<dbReference type="InterPro" id="IPR004604">
    <property type="entry name" value="DNA_recomb/repair_RecN"/>
</dbReference>
<keyword evidence="4" id="KW-0547">Nucleotide-binding</keyword>
<comment type="caution">
    <text evidence="12">The sequence shown here is derived from an EMBL/GenBank/DDBJ whole genome shotgun (WGS) entry which is preliminary data.</text>
</comment>
<evidence type="ECO:0000256" key="9">
    <source>
        <dbReference type="PIRNR" id="PIRNR003128"/>
    </source>
</evidence>
<organism evidence="12 13">
    <name type="scientific">Termitidicoccus mucosus</name>
    <dbReference type="NCBI Taxonomy" id="1184151"/>
    <lineage>
        <taxon>Bacteria</taxon>
        <taxon>Pseudomonadati</taxon>
        <taxon>Verrucomicrobiota</taxon>
        <taxon>Opitutia</taxon>
        <taxon>Opitutales</taxon>
        <taxon>Opitutaceae</taxon>
        <taxon>Termitidicoccus</taxon>
    </lineage>
</organism>
<dbReference type="Proteomes" id="UP000078486">
    <property type="component" value="Unassembled WGS sequence"/>
</dbReference>
<comment type="similarity">
    <text evidence="2 9">Belongs to the RecN family.</text>
</comment>
<dbReference type="PANTHER" id="PTHR11059:SF0">
    <property type="entry name" value="DNA REPAIR PROTEIN RECN"/>
    <property type="match status" value="1"/>
</dbReference>
<dbReference type="GO" id="GO:0006281">
    <property type="term" value="P:DNA repair"/>
    <property type="evidence" value="ECO:0007669"/>
    <property type="project" value="UniProtKB-KW"/>
</dbReference>
<accession>A0A178IED8</accession>
<evidence type="ECO:0000256" key="7">
    <source>
        <dbReference type="ARBA" id="ARBA00023204"/>
    </source>
</evidence>
<keyword evidence="7 9" id="KW-0234">DNA repair</keyword>
<evidence type="ECO:0000256" key="8">
    <source>
        <dbReference type="ARBA" id="ARBA00033408"/>
    </source>
</evidence>
<keyword evidence="5 9" id="KW-0227">DNA damage</keyword>
<dbReference type="Pfam" id="PF02463">
    <property type="entry name" value="SMC_N"/>
    <property type="match status" value="1"/>
</dbReference>